<name>A0ABT7KNQ2_9HYPH</name>
<accession>A0ABT7KNQ2</accession>
<gene>
    <name evidence="1" type="ORF">PY650_32560</name>
</gene>
<proteinExistence type="predicted"/>
<dbReference type="EMBL" id="JARFYN010000073">
    <property type="protein sequence ID" value="MDL2410256.1"/>
    <property type="molecule type" value="Genomic_DNA"/>
</dbReference>
<dbReference type="RefSeq" id="WP_285884071.1">
    <property type="nucleotide sequence ID" value="NZ_JARFYN010000073.1"/>
</dbReference>
<reference evidence="1" key="1">
    <citation type="submission" date="2023-06" db="EMBL/GenBank/DDBJ databases">
        <title>Phylogenetic Diversity of Rhizobium strains.</title>
        <authorList>
            <person name="Moura F.T."/>
            <person name="Helene L.C.F."/>
            <person name="Hungria M."/>
        </authorList>
    </citation>
    <scope>NUCLEOTIDE SEQUENCE</scope>
    <source>
        <strain evidence="1">CCGE524</strain>
    </source>
</reference>
<evidence type="ECO:0000313" key="1">
    <source>
        <dbReference type="EMBL" id="MDL2410256.1"/>
    </source>
</evidence>
<protein>
    <submittedName>
        <fullName evidence="1">Uncharacterized protein</fullName>
    </submittedName>
</protein>
<keyword evidence="2" id="KW-1185">Reference proteome</keyword>
<evidence type="ECO:0000313" key="2">
    <source>
        <dbReference type="Proteomes" id="UP001172630"/>
    </source>
</evidence>
<organism evidence="1 2">
    <name type="scientific">Rhizobium calliandrae</name>
    <dbReference type="NCBI Taxonomy" id="1312182"/>
    <lineage>
        <taxon>Bacteria</taxon>
        <taxon>Pseudomonadati</taxon>
        <taxon>Pseudomonadota</taxon>
        <taxon>Alphaproteobacteria</taxon>
        <taxon>Hyphomicrobiales</taxon>
        <taxon>Rhizobiaceae</taxon>
        <taxon>Rhizobium/Agrobacterium group</taxon>
        <taxon>Rhizobium</taxon>
    </lineage>
</organism>
<sequence length="138" mass="15953">MHRYSFNERFNPAPPATQVQSQAKAKLNLLERFCNWFPQHVSAIWPARQNLRMAGAAGHSYLPKVLDGNEAGNADRRRLSQEPRPVNFFLVHPRSWPIHRQGFADPLLVAEEIEFFNLEVKIYCDQSLKWVPRARSSA</sequence>
<dbReference type="Proteomes" id="UP001172630">
    <property type="component" value="Unassembled WGS sequence"/>
</dbReference>
<comment type="caution">
    <text evidence="1">The sequence shown here is derived from an EMBL/GenBank/DDBJ whole genome shotgun (WGS) entry which is preliminary data.</text>
</comment>